<sequence>MKLNLRSVDLNLLTIFDAIMSHGQMSKAAQQLHMTQPATSHALKRLRQTFDDELFIRTRNGMKPTARALEIAGPIQEVLLKIRDTLDSNKHFEPTESDRVFKIAFGRYGELNLLPRILEKVNQVQTDISIYSHLDDQETGLESLKDGKIDFCFDFVSPQDKRLDYCEFKPEEIVVIARRDHPRLGAKLSISTKQFFGEKHIVMSFGSERREPLQQFMEEQGGIRKILTEVNQYIAVPTVVMQSDGIAIVPRPMAEFFLYKDRLKIFKLPLDLPSLPIYLIWHRAMSQDKGHNWLKALIMECV</sequence>
<reference evidence="6 7" key="1">
    <citation type="submission" date="2015-12" db="EMBL/GenBank/DDBJ databases">
        <authorList>
            <person name="Shamseldin A."/>
            <person name="Moawad H."/>
            <person name="Abd El-Rahim W.M."/>
            <person name="Sadowsky M.J."/>
        </authorList>
    </citation>
    <scope>NUCLEOTIDE SEQUENCE [LARGE SCALE GENOMIC DNA]</scope>
    <source>
        <strain evidence="6 7">SM2</strain>
    </source>
</reference>
<gene>
    <name evidence="6" type="ORF">AZF00_12540</name>
</gene>
<evidence type="ECO:0000313" key="7">
    <source>
        <dbReference type="Proteomes" id="UP000074119"/>
    </source>
</evidence>
<keyword evidence="4" id="KW-0804">Transcription</keyword>
<dbReference type="PANTHER" id="PTHR30118">
    <property type="entry name" value="HTH-TYPE TRANSCRIPTIONAL REGULATOR LEUO-RELATED"/>
    <property type="match status" value="1"/>
</dbReference>
<dbReference type="RefSeq" id="WP_008248836.1">
    <property type="nucleotide sequence ID" value="NZ_CP014544.1"/>
</dbReference>
<dbReference type="InterPro" id="IPR037402">
    <property type="entry name" value="YidZ_PBP2"/>
</dbReference>
<protein>
    <recommendedName>
        <fullName evidence="5">HTH lysR-type domain-containing protein</fullName>
    </recommendedName>
</protein>
<dbReference type="GO" id="GO:0003700">
    <property type="term" value="F:DNA-binding transcription factor activity"/>
    <property type="evidence" value="ECO:0007669"/>
    <property type="project" value="InterPro"/>
</dbReference>
<dbReference type="InterPro" id="IPR050389">
    <property type="entry name" value="LysR-type_TF"/>
</dbReference>
<evidence type="ECO:0000256" key="2">
    <source>
        <dbReference type="ARBA" id="ARBA00023015"/>
    </source>
</evidence>
<dbReference type="Gene3D" id="3.40.190.10">
    <property type="entry name" value="Periplasmic binding protein-like II"/>
    <property type="match status" value="2"/>
</dbReference>
<dbReference type="CDD" id="cd08417">
    <property type="entry name" value="PBP2_Nitroaromatics_like"/>
    <property type="match status" value="1"/>
</dbReference>
<dbReference type="STRING" id="1470434.AZF00_12540"/>
<dbReference type="Pfam" id="PF03466">
    <property type="entry name" value="LysR_substrate"/>
    <property type="match status" value="1"/>
</dbReference>
<keyword evidence="3" id="KW-0238">DNA-binding</keyword>
<dbReference type="Pfam" id="PF00126">
    <property type="entry name" value="HTH_1"/>
    <property type="match status" value="1"/>
</dbReference>
<dbReference type="AlphaFoldDB" id="A0A127M766"/>
<evidence type="ECO:0000256" key="1">
    <source>
        <dbReference type="ARBA" id="ARBA00009437"/>
    </source>
</evidence>
<dbReference type="PANTHER" id="PTHR30118:SF6">
    <property type="entry name" value="HTH-TYPE TRANSCRIPTIONAL REGULATOR LEUO"/>
    <property type="match status" value="1"/>
</dbReference>
<keyword evidence="2" id="KW-0805">Transcription regulation</keyword>
<evidence type="ECO:0000259" key="5">
    <source>
        <dbReference type="PROSITE" id="PS50931"/>
    </source>
</evidence>
<evidence type="ECO:0000256" key="3">
    <source>
        <dbReference type="ARBA" id="ARBA00023125"/>
    </source>
</evidence>
<evidence type="ECO:0000256" key="4">
    <source>
        <dbReference type="ARBA" id="ARBA00023163"/>
    </source>
</evidence>
<feature type="domain" description="HTH lysR-type" evidence="5">
    <location>
        <begin position="8"/>
        <end position="65"/>
    </location>
</feature>
<name>A0A127M766_9GAMM</name>
<dbReference type="GO" id="GO:0003677">
    <property type="term" value="F:DNA binding"/>
    <property type="evidence" value="ECO:0007669"/>
    <property type="project" value="UniProtKB-KW"/>
</dbReference>
<dbReference type="EMBL" id="CP014544">
    <property type="protein sequence ID" value="AMO69079.1"/>
    <property type="molecule type" value="Genomic_DNA"/>
</dbReference>
<dbReference type="SUPFAM" id="SSF46785">
    <property type="entry name" value="Winged helix' DNA-binding domain"/>
    <property type="match status" value="1"/>
</dbReference>
<dbReference type="InterPro" id="IPR000847">
    <property type="entry name" value="LysR_HTH_N"/>
</dbReference>
<dbReference type="SUPFAM" id="SSF53850">
    <property type="entry name" value="Periplasmic binding protein-like II"/>
    <property type="match status" value="1"/>
</dbReference>
<evidence type="ECO:0000313" key="6">
    <source>
        <dbReference type="EMBL" id="AMO69079.1"/>
    </source>
</evidence>
<dbReference type="KEGG" id="zal:AZF00_12540"/>
<comment type="similarity">
    <text evidence="1">Belongs to the LysR transcriptional regulatory family.</text>
</comment>
<dbReference type="Gene3D" id="1.10.10.10">
    <property type="entry name" value="Winged helix-like DNA-binding domain superfamily/Winged helix DNA-binding domain"/>
    <property type="match status" value="1"/>
</dbReference>
<dbReference type="InterPro" id="IPR036388">
    <property type="entry name" value="WH-like_DNA-bd_sf"/>
</dbReference>
<accession>A0A127M766</accession>
<dbReference type="PROSITE" id="PS50931">
    <property type="entry name" value="HTH_LYSR"/>
    <property type="match status" value="1"/>
</dbReference>
<dbReference type="InterPro" id="IPR036390">
    <property type="entry name" value="WH_DNA-bd_sf"/>
</dbReference>
<dbReference type="InterPro" id="IPR005119">
    <property type="entry name" value="LysR_subst-bd"/>
</dbReference>
<dbReference type="PRINTS" id="PR00039">
    <property type="entry name" value="HTHLYSR"/>
</dbReference>
<organism evidence="6 7">
    <name type="scientific">Zhongshania aliphaticivorans</name>
    <dbReference type="NCBI Taxonomy" id="1470434"/>
    <lineage>
        <taxon>Bacteria</taxon>
        <taxon>Pseudomonadati</taxon>
        <taxon>Pseudomonadota</taxon>
        <taxon>Gammaproteobacteria</taxon>
        <taxon>Cellvibrionales</taxon>
        <taxon>Spongiibacteraceae</taxon>
        <taxon>Zhongshania</taxon>
    </lineage>
</organism>
<dbReference type="Proteomes" id="UP000074119">
    <property type="component" value="Chromosome"/>
</dbReference>
<proteinExistence type="inferred from homology"/>